<dbReference type="GO" id="GO:0030203">
    <property type="term" value="P:glycosaminoglycan metabolic process"/>
    <property type="evidence" value="ECO:0007669"/>
    <property type="project" value="TreeGrafter"/>
</dbReference>
<dbReference type="SUPFAM" id="SSF81296">
    <property type="entry name" value="E set domains"/>
    <property type="match status" value="1"/>
</dbReference>
<evidence type="ECO:0000256" key="8">
    <source>
        <dbReference type="PIRSR" id="PIRSR625705-1"/>
    </source>
</evidence>
<dbReference type="Pfam" id="PF03173">
    <property type="entry name" value="CHB_HEX"/>
    <property type="match status" value="1"/>
</dbReference>
<dbReference type="InterPro" id="IPR004867">
    <property type="entry name" value="CHB_C_dom"/>
</dbReference>
<dbReference type="PRINTS" id="PR00738">
    <property type="entry name" value="GLHYDRLASE20"/>
</dbReference>
<comment type="catalytic activity">
    <reaction evidence="1">
        <text>Hydrolysis of terminal non-reducing N-acetyl-D-hexosamine residues in N-acetyl-beta-D-hexosaminides.</text>
        <dbReference type="EC" id="3.2.1.52"/>
    </reaction>
</comment>
<keyword evidence="11" id="KW-1185">Reference proteome</keyword>
<evidence type="ECO:0000259" key="9">
    <source>
        <dbReference type="SMART" id="SM01081"/>
    </source>
</evidence>
<dbReference type="Proteomes" id="UP000006044">
    <property type="component" value="Unassembled WGS sequence"/>
</dbReference>
<dbReference type="Pfam" id="PF00728">
    <property type="entry name" value="Glyco_hydro_20"/>
    <property type="match status" value="1"/>
</dbReference>
<dbReference type="SUPFAM" id="SSF49384">
    <property type="entry name" value="Carbohydrate-binding domain"/>
    <property type="match status" value="1"/>
</dbReference>
<dbReference type="GO" id="GO:0030247">
    <property type="term" value="F:polysaccharide binding"/>
    <property type="evidence" value="ECO:0007669"/>
    <property type="project" value="InterPro"/>
</dbReference>
<dbReference type="PROSITE" id="PS51257">
    <property type="entry name" value="PROKAR_LIPOPROTEIN"/>
    <property type="match status" value="1"/>
</dbReference>
<dbReference type="Gene3D" id="2.60.40.290">
    <property type="match status" value="1"/>
</dbReference>
<evidence type="ECO:0000256" key="2">
    <source>
        <dbReference type="ARBA" id="ARBA00006285"/>
    </source>
</evidence>
<dbReference type="InterPro" id="IPR008965">
    <property type="entry name" value="CBM2/CBM3_carb-bd_dom_sf"/>
</dbReference>
<dbReference type="EC" id="3.2.1.52" evidence="3"/>
<dbReference type="InterPro" id="IPR015882">
    <property type="entry name" value="HEX_bac_N"/>
</dbReference>
<dbReference type="Pfam" id="PF02838">
    <property type="entry name" value="Glyco_hydro_20b"/>
    <property type="match status" value="1"/>
</dbReference>
<organism evidence="10 11">
    <name type="scientific">Barnesiella intestinihominis YIT 11860</name>
    <dbReference type="NCBI Taxonomy" id="742726"/>
    <lineage>
        <taxon>Bacteria</taxon>
        <taxon>Pseudomonadati</taxon>
        <taxon>Bacteroidota</taxon>
        <taxon>Bacteroidia</taxon>
        <taxon>Bacteroidales</taxon>
        <taxon>Barnesiellaceae</taxon>
        <taxon>Barnesiella</taxon>
    </lineage>
</organism>
<feature type="active site" description="Proton donor" evidence="8">
    <location>
        <position position="514"/>
    </location>
</feature>
<dbReference type="SUPFAM" id="SSF55545">
    <property type="entry name" value="beta-N-acetylhexosaminidase-like domain"/>
    <property type="match status" value="1"/>
</dbReference>
<dbReference type="HOGENOM" id="CLU_007082_4_1_10"/>
<evidence type="ECO:0000313" key="10">
    <source>
        <dbReference type="EMBL" id="EJZ62386.1"/>
    </source>
</evidence>
<evidence type="ECO:0000256" key="1">
    <source>
        <dbReference type="ARBA" id="ARBA00001231"/>
    </source>
</evidence>
<dbReference type="OrthoDB" id="1090159at2"/>
<dbReference type="STRING" id="742726.HMPREF9448_02505"/>
<keyword evidence="5" id="KW-0326">Glycosidase</keyword>
<dbReference type="EMBL" id="ADLE01000017">
    <property type="protein sequence ID" value="EJZ62386.1"/>
    <property type="molecule type" value="Genomic_DNA"/>
</dbReference>
<evidence type="ECO:0000313" key="11">
    <source>
        <dbReference type="Proteomes" id="UP000006044"/>
    </source>
</evidence>
<keyword evidence="4" id="KW-0378">Hydrolase</keyword>
<dbReference type="PANTHER" id="PTHR22600">
    <property type="entry name" value="BETA-HEXOSAMINIDASE"/>
    <property type="match status" value="1"/>
</dbReference>
<dbReference type="PANTHER" id="PTHR22600:SF57">
    <property type="entry name" value="BETA-N-ACETYLHEXOSAMINIDASE"/>
    <property type="match status" value="1"/>
</dbReference>
<evidence type="ECO:0000256" key="5">
    <source>
        <dbReference type="ARBA" id="ARBA00023295"/>
    </source>
</evidence>
<dbReference type="PATRIC" id="fig|742726.3.peg.2614"/>
<evidence type="ECO:0000256" key="3">
    <source>
        <dbReference type="ARBA" id="ARBA00012663"/>
    </source>
</evidence>
<gene>
    <name evidence="10" type="ORF">HMPREF9448_02505</name>
</gene>
<name>K0WVW4_9BACT</name>
<dbReference type="InterPro" id="IPR013783">
    <property type="entry name" value="Ig-like_fold"/>
</dbReference>
<dbReference type="GeneID" id="77849692"/>
<reference evidence="10 11" key="1">
    <citation type="submission" date="2012-08" db="EMBL/GenBank/DDBJ databases">
        <title>The Genome Sequence of Barnesiella intestinihominis YIT 11860.</title>
        <authorList>
            <consortium name="The Broad Institute Genome Sequencing Platform"/>
            <person name="Earl A."/>
            <person name="Ward D."/>
            <person name="Feldgarden M."/>
            <person name="Gevers D."/>
            <person name="Morotomi M."/>
            <person name="Walker B."/>
            <person name="Young S.K."/>
            <person name="Zeng Q."/>
            <person name="Gargeya S."/>
            <person name="Fitzgerald M."/>
            <person name="Haas B."/>
            <person name="Abouelleil A."/>
            <person name="Alvarado L."/>
            <person name="Arachchi H.M."/>
            <person name="Berlin A.M."/>
            <person name="Chapman S.B."/>
            <person name="Goldberg J."/>
            <person name="Griggs A."/>
            <person name="Gujja S."/>
            <person name="Hansen M."/>
            <person name="Howarth C."/>
            <person name="Imamovic A."/>
            <person name="Larimer J."/>
            <person name="McCowen C."/>
            <person name="Montmayeur A."/>
            <person name="Murphy C."/>
            <person name="Neiman D."/>
            <person name="Pearson M."/>
            <person name="Priest M."/>
            <person name="Roberts A."/>
            <person name="Saif S."/>
            <person name="Shea T."/>
            <person name="Sisk P."/>
            <person name="Sykes S."/>
            <person name="Wortman J."/>
            <person name="Nusbaum C."/>
            <person name="Birren B."/>
        </authorList>
    </citation>
    <scope>NUCLEOTIDE SEQUENCE [LARGE SCALE GENOMIC DNA]</scope>
    <source>
        <strain evidence="10 11">YIT 11860</strain>
    </source>
</reference>
<dbReference type="InterPro" id="IPR029018">
    <property type="entry name" value="Hex-like_dom2"/>
</dbReference>
<dbReference type="RefSeq" id="WP_008862886.1">
    <property type="nucleotide sequence ID" value="NZ_JH815206.1"/>
</dbReference>
<evidence type="ECO:0000256" key="6">
    <source>
        <dbReference type="ARBA" id="ARBA00030512"/>
    </source>
</evidence>
<dbReference type="InterPro" id="IPR014756">
    <property type="entry name" value="Ig_E-set"/>
</dbReference>
<dbReference type="GO" id="GO:0016020">
    <property type="term" value="C:membrane"/>
    <property type="evidence" value="ECO:0007669"/>
    <property type="project" value="TreeGrafter"/>
</dbReference>
<dbReference type="Pfam" id="PF03174">
    <property type="entry name" value="CHB_HEX_C"/>
    <property type="match status" value="1"/>
</dbReference>
<dbReference type="AlphaFoldDB" id="K0WVW4"/>
<sequence>MKHLKHLLIASTVTALCACNNTKESPVSLQWEMVKNGAAPGFYESSFTITNTSTKPLESDWEIYYTQLSPRQVKVNEDSPVIIEMINAGYYKIAPSESWTPLAPGDSIKISYLNQGIFTQTLFTPKSPFFVTNNGTQISIPLSIAPFDRKEQWTVQGRIAPSYPDGEKVYADNQALETTYKIQTYDMLPSLKEVTPREGTSIISKDISLSVEDGFADEAKLLIQNLKEMGYNVTDKGQTVIALCHFPQNMQAKNDEHYRLDVKDNYITISGGTPHAIFNGTQTLVSLLKKQTIPAKFENIAINDYPDLLYRGMMLDIARNFTKKADLLKLINQLAAYKINVLHFHFSDDEAWRLEIPGLEELTAIGSRRGFTEDESQRLYPVYYGGWNPNDTTATANGYYTREDFIEVLQYAAKRHITVIPEIESPGHARAAIKAMEARFNRLKGEDMEKAREYLLSESADTSKYVSAQAYTDNIMNVALPSVYRFMDKVSDEIIKMYKDAGVPLATIHIGGDEVPKGSWTGSPLCHKFMEEKGMKDTHELSEYFLENITEMLSKKGVKTSGWQEVALHHSPEMNARIAPRFAGVYCWSTIGKRDVVPYTVANEGYDVILCNVNNLYIDLAYNPHKDEPGLTWGGYVNEFTSFNILPYNIYCSARENTAGEKNNLKTAGKGKIQLTEQSRPRIKGVQAQLFSETIGSFDMVQYYVFPKIFGLVERGWNAYPEWSPVPNDDKQALYEKARAIYNAKIAEIELPRLAADGFNFRVAQPGIKIVEGKLYANSPIPQAEIRYTTDGSEPTATSTLWEAPVDCSATVVKAKLFYLGKESHTTDYKND</sequence>
<dbReference type="Gene3D" id="3.20.20.80">
    <property type="entry name" value="Glycosidases"/>
    <property type="match status" value="1"/>
</dbReference>
<evidence type="ECO:0000256" key="4">
    <source>
        <dbReference type="ARBA" id="ARBA00022801"/>
    </source>
</evidence>
<dbReference type="eggNOG" id="COG3525">
    <property type="taxonomic scope" value="Bacteria"/>
</dbReference>
<feature type="domain" description="Chitobiase/beta-hexosaminidases N-terminal" evidence="9">
    <location>
        <begin position="25"/>
        <end position="181"/>
    </location>
</feature>
<dbReference type="Gene3D" id="2.60.40.10">
    <property type="entry name" value="Immunoglobulins"/>
    <property type="match status" value="1"/>
</dbReference>
<dbReference type="CDD" id="cd02847">
    <property type="entry name" value="E_set_Chitobiase_C"/>
    <property type="match status" value="1"/>
</dbReference>
<comment type="caution">
    <text evidence="10">The sequence shown here is derived from an EMBL/GenBank/DDBJ whole genome shotgun (WGS) entry which is preliminary data.</text>
</comment>
<evidence type="ECO:0000256" key="7">
    <source>
        <dbReference type="ARBA" id="ARBA00033000"/>
    </source>
</evidence>
<protein>
    <recommendedName>
        <fullName evidence="3">beta-N-acetylhexosaminidase</fullName>
        <ecNumber evidence="3">3.2.1.52</ecNumber>
    </recommendedName>
    <alternativeName>
        <fullName evidence="6">Beta-N-acetylhexosaminidase</fullName>
    </alternativeName>
    <alternativeName>
        <fullName evidence="7">N-acetyl-beta-glucosaminidase</fullName>
    </alternativeName>
</protein>
<comment type="similarity">
    <text evidence="2">Belongs to the glycosyl hydrolase 20 family.</text>
</comment>
<dbReference type="SUPFAM" id="SSF51445">
    <property type="entry name" value="(Trans)glycosidases"/>
    <property type="match status" value="1"/>
</dbReference>
<dbReference type="InterPro" id="IPR012291">
    <property type="entry name" value="CBM2_carb-bd_dom_sf"/>
</dbReference>
<dbReference type="InterPro" id="IPR015883">
    <property type="entry name" value="Glyco_hydro_20_cat"/>
</dbReference>
<dbReference type="InterPro" id="IPR025705">
    <property type="entry name" value="Beta_hexosaminidase_sua/sub"/>
</dbReference>
<dbReference type="Gene3D" id="3.30.379.10">
    <property type="entry name" value="Chitobiase/beta-hexosaminidase domain 2-like"/>
    <property type="match status" value="1"/>
</dbReference>
<dbReference type="SMART" id="SM01081">
    <property type="entry name" value="CHB_HEX"/>
    <property type="match status" value="1"/>
</dbReference>
<accession>K0WVW4</accession>
<dbReference type="InterPro" id="IPR004866">
    <property type="entry name" value="CHB/HEX_N_dom"/>
</dbReference>
<dbReference type="GO" id="GO:0005975">
    <property type="term" value="P:carbohydrate metabolic process"/>
    <property type="evidence" value="ECO:0007669"/>
    <property type="project" value="InterPro"/>
</dbReference>
<dbReference type="GO" id="GO:0004563">
    <property type="term" value="F:beta-N-acetylhexosaminidase activity"/>
    <property type="evidence" value="ECO:0007669"/>
    <property type="project" value="UniProtKB-EC"/>
</dbReference>
<proteinExistence type="inferred from homology"/>
<dbReference type="InterPro" id="IPR017853">
    <property type="entry name" value="GH"/>
</dbReference>